<evidence type="ECO:0000313" key="2">
    <source>
        <dbReference type="EMBL" id="WLJ26394.1"/>
    </source>
</evidence>
<protein>
    <submittedName>
        <fullName evidence="2">Uncharacterized protein</fullName>
    </submittedName>
</protein>
<keyword evidence="1" id="KW-0812">Transmembrane</keyword>
<dbReference type="EMBL" id="OQ890326">
    <property type="protein sequence ID" value="WLJ26394.1"/>
    <property type="molecule type" value="Genomic_DNA"/>
</dbReference>
<organism evidence="2">
    <name type="scientific">Firmicutes phage HS18</name>
    <dbReference type="NCBI Taxonomy" id="3056396"/>
    <lineage>
        <taxon>Viruses</taxon>
    </lineage>
</organism>
<sequence>MQEKILYIVILIQIITTAIQSYNIKLLRKEIEELKNDK</sequence>
<keyword evidence="1" id="KW-1133">Transmembrane helix</keyword>
<evidence type="ECO:0000256" key="1">
    <source>
        <dbReference type="SAM" id="Phobius"/>
    </source>
</evidence>
<proteinExistence type="predicted"/>
<feature type="transmembrane region" description="Helical" evidence="1">
    <location>
        <begin position="6"/>
        <end position="24"/>
    </location>
</feature>
<accession>A0AA50AF68</accession>
<keyword evidence="1" id="KW-0472">Membrane</keyword>
<reference evidence="2" key="1">
    <citation type="submission" date="2023-04" db="EMBL/GenBank/DDBJ databases">
        <title>The human skin virome in hidradenitis suppurativa patients.</title>
        <authorList>
            <person name="Jansen D."/>
        </authorList>
    </citation>
    <scope>NUCLEOTIDE SEQUENCE</scope>
    <source>
        <strain evidence="2">VC4_HSPhageC</strain>
    </source>
</reference>
<name>A0AA50AF68_9VIRU</name>